<evidence type="ECO:0000313" key="2">
    <source>
        <dbReference type="EMBL" id="MTU29153.1"/>
    </source>
</evidence>
<evidence type="ECO:0000313" key="6">
    <source>
        <dbReference type="Proteomes" id="UP000437446"/>
    </source>
</evidence>
<evidence type="ECO:0000313" key="1">
    <source>
        <dbReference type="EMBL" id="GKH71339.1"/>
    </source>
</evidence>
<dbReference type="GeneID" id="49205204"/>
<dbReference type="OrthoDB" id="1123245at2"/>
<comment type="caution">
    <text evidence="2">The sequence shown here is derived from an EMBL/GenBank/DDBJ whole genome shotgun (WGS) entry which is preliminary data.</text>
</comment>
<dbReference type="EMBL" id="WNCR01000003">
    <property type="protein sequence ID" value="MTU29153.1"/>
    <property type="molecule type" value="Genomic_DNA"/>
</dbReference>
<reference evidence="1" key="3">
    <citation type="submission" date="2022-01" db="EMBL/GenBank/DDBJ databases">
        <title>Novel bile acid biosynthetic pathways are enriched in the microbiome of centenarians.</title>
        <authorList>
            <person name="Sato Y."/>
            <person name="Atarashi K."/>
            <person name="Plichta R.D."/>
            <person name="Arai Y."/>
            <person name="Sasajima S."/>
            <person name="Kearney M.S."/>
            <person name="Suda W."/>
            <person name="Takeshita K."/>
            <person name="Sasaki T."/>
            <person name="Okamoto S."/>
            <person name="Skelly N.A."/>
            <person name="Okamura Y."/>
            <person name="Vlamakis H."/>
            <person name="Li Y."/>
            <person name="Tanoue T."/>
            <person name="Takei H."/>
            <person name="Nittono H."/>
            <person name="Narushima S."/>
            <person name="Irie J."/>
            <person name="Itoh H."/>
            <person name="Moriya K."/>
            <person name="Sugiura Y."/>
            <person name="Suematsu M."/>
            <person name="Moritoki N."/>
            <person name="Shibata S."/>
            <person name="Littman R.D."/>
            <person name="Fischbach A.M."/>
            <person name="Uwamino Y."/>
            <person name="Inoue T."/>
            <person name="Honda A."/>
            <person name="Hattori M."/>
            <person name="Murai T."/>
            <person name="Xavier J.R."/>
            <person name="Hirose N."/>
            <person name="Honda K."/>
        </authorList>
    </citation>
    <scope>NUCLEOTIDE SEQUENCE</scope>
    <source>
        <strain evidence="1">CE91-St3</strain>
    </source>
</reference>
<accession>A0A351E036</accession>
<dbReference type="EMBL" id="BQNZ01000001">
    <property type="protein sequence ID" value="GKH71339.1"/>
    <property type="molecule type" value="Genomic_DNA"/>
</dbReference>
<evidence type="ECO:0000313" key="7">
    <source>
        <dbReference type="Proteomes" id="UP000448908"/>
    </source>
</evidence>
<reference evidence="6 7" key="2">
    <citation type="journal article" date="2019" name="Nat. Med.">
        <title>A library of human gut bacterial isolates paired with longitudinal multiomics data enables mechanistic microbiome research.</title>
        <authorList>
            <person name="Poyet M."/>
            <person name="Groussin M."/>
            <person name="Gibbons S.M."/>
            <person name="Avila-Pacheco J."/>
            <person name="Jiang X."/>
            <person name="Kearney S.M."/>
            <person name="Perrotta A.R."/>
            <person name="Berdy B."/>
            <person name="Zhao S."/>
            <person name="Lieberman T.D."/>
            <person name="Swanson P.K."/>
            <person name="Smith M."/>
            <person name="Roesemann S."/>
            <person name="Alexander J.E."/>
            <person name="Rich S.A."/>
            <person name="Livny J."/>
            <person name="Vlamakis H."/>
            <person name="Clish C."/>
            <person name="Bullock K."/>
            <person name="Deik A."/>
            <person name="Scott J."/>
            <person name="Pierce K.A."/>
            <person name="Xavier R.J."/>
            <person name="Alm E.J."/>
        </authorList>
    </citation>
    <scope>NUCLEOTIDE SEQUENCE [LARGE SCALE GENOMIC DNA]</scope>
    <source>
        <strain evidence="3 7">BIOML-A16</strain>
        <strain evidence="2 6">BIOML-A25</strain>
    </source>
</reference>
<dbReference type="RefSeq" id="WP_005638821.1">
    <property type="nucleotide sequence ID" value="NZ_BAABYG010000001.1"/>
</dbReference>
<dbReference type="Proteomes" id="UP000448908">
    <property type="component" value="Unassembled WGS sequence"/>
</dbReference>
<dbReference type="EMBL" id="QSUP01000002">
    <property type="protein sequence ID" value="RGN53776.1"/>
    <property type="molecule type" value="Genomic_DNA"/>
</dbReference>
<dbReference type="InterPro" id="IPR013783">
    <property type="entry name" value="Ig-like_fold"/>
</dbReference>
<gene>
    <name evidence="1" type="ORF">CE91St3_12020</name>
    <name evidence="4" type="ORF">DXB61_02590</name>
    <name evidence="2" type="ORF">GMD66_07970</name>
    <name evidence="3" type="ORF">GMD92_12205</name>
</gene>
<dbReference type="EMBL" id="WNDA01000019">
    <property type="protein sequence ID" value="MTU69814.1"/>
    <property type="molecule type" value="Genomic_DNA"/>
</dbReference>
<proteinExistence type="predicted"/>
<organism evidence="2 6">
    <name type="scientific">Parabacteroides merdae</name>
    <dbReference type="NCBI Taxonomy" id="46503"/>
    <lineage>
        <taxon>Bacteria</taxon>
        <taxon>Pseudomonadati</taxon>
        <taxon>Bacteroidota</taxon>
        <taxon>Bacteroidia</taxon>
        <taxon>Bacteroidales</taxon>
        <taxon>Tannerellaceae</taxon>
        <taxon>Parabacteroides</taxon>
    </lineage>
</organism>
<evidence type="ECO:0000313" key="4">
    <source>
        <dbReference type="EMBL" id="RGN53776.1"/>
    </source>
</evidence>
<sequence>MYMLRTEIRKLGGLICFLFVMLAIQAQQYTVTGGNGVPYLLENPGNRIRVYLVYGMDNVEISYTSSSTNHQWYRYKQKALDREPVPCEQNGETSVVRNIEEDAGYYVEDPASGLNGWYVWIIDYSKYAFNVESITVKGNCDGFWLEGSPTVPVMYYYTPTGNRITVKREFNVAYQTLEWSEDNNYFSPKNVQRSLTEGPYSTKINDNETIPLCDTEVTLSGDQFAKHFGIEKSITSDTYQAVAVEVHVDTTFIMDNAENMTAGDGEYISAPATVTFRAYANDPVATLYTWKIYRSDQENGIENPLVEYRDEEIDYTFTEKGDYTAVATVSNATGECEAVSNSIEIKIAESELQIPNAFSPGTTPGINDEFRVAYKSLVTYKCWIFNRWGVQMYHSTNPAEGWDGKKGGKYVAPGVYFYVIDAVGSDGIKYNKKGSINILRPKKIDDEIIEQ</sequence>
<dbReference type="Gene3D" id="2.60.40.10">
    <property type="entry name" value="Immunoglobulins"/>
    <property type="match status" value="1"/>
</dbReference>
<dbReference type="STRING" id="46503.ERS852463_03138"/>
<evidence type="ECO:0000313" key="5">
    <source>
        <dbReference type="Proteomes" id="UP000261088"/>
    </source>
</evidence>
<dbReference type="SUPFAM" id="SSF49299">
    <property type="entry name" value="PKD domain"/>
    <property type="match status" value="1"/>
</dbReference>
<dbReference type="Proteomes" id="UP000437446">
    <property type="component" value="Unassembled WGS sequence"/>
</dbReference>
<dbReference type="InterPro" id="IPR035986">
    <property type="entry name" value="PKD_dom_sf"/>
</dbReference>
<dbReference type="AlphaFoldDB" id="A0A351E036"/>
<dbReference type="Proteomes" id="UP000261088">
    <property type="component" value="Unassembled WGS sequence"/>
</dbReference>
<dbReference type="Proteomes" id="UP001055114">
    <property type="component" value="Unassembled WGS sequence"/>
</dbReference>
<evidence type="ECO:0000313" key="3">
    <source>
        <dbReference type="EMBL" id="MTU69814.1"/>
    </source>
</evidence>
<name>A0A351E036_9BACT</name>
<dbReference type="Pfam" id="PF13585">
    <property type="entry name" value="CHU_C"/>
    <property type="match status" value="1"/>
</dbReference>
<protein>
    <submittedName>
        <fullName evidence="2">Gliding motility-associated C-terminal domain-containing protein</fullName>
    </submittedName>
</protein>
<reference evidence="4 5" key="1">
    <citation type="submission" date="2018-08" db="EMBL/GenBank/DDBJ databases">
        <title>A genome reference for cultivated species of the human gut microbiota.</title>
        <authorList>
            <person name="Zou Y."/>
            <person name="Xue W."/>
            <person name="Luo G."/>
        </authorList>
    </citation>
    <scope>NUCLEOTIDE SEQUENCE [LARGE SCALE GENOMIC DNA]</scope>
    <source>
        <strain evidence="4 5">OM05-11AA</strain>
    </source>
</reference>